<keyword evidence="1" id="KW-1133">Transmembrane helix</keyword>
<sequence>MIPQGAWKLYISLLVHIIYIFVGLAFLLLAIAMFDIRLFSEIITRRTEDAQKRQYRRERIKKLLYSVLAFNCWSAFYYRWRYEHDR</sequence>
<keyword evidence="3" id="KW-1185">Reference proteome</keyword>
<dbReference type="AlphaFoldDB" id="U1R7A9"/>
<organism evidence="2 3">
    <name type="scientific">Alloscardovia omnicolens F0580</name>
    <dbReference type="NCBI Taxonomy" id="1321816"/>
    <lineage>
        <taxon>Bacteria</taxon>
        <taxon>Bacillati</taxon>
        <taxon>Actinomycetota</taxon>
        <taxon>Actinomycetes</taxon>
        <taxon>Bifidobacteriales</taxon>
        <taxon>Bifidobacteriaceae</taxon>
        <taxon>Alloscardovia</taxon>
    </lineage>
</organism>
<keyword evidence="1" id="KW-0472">Membrane</keyword>
<feature type="transmembrane region" description="Helical" evidence="1">
    <location>
        <begin position="13"/>
        <end position="36"/>
    </location>
</feature>
<dbReference type="EMBL" id="AWSI01000040">
    <property type="protein sequence ID" value="ERH29886.1"/>
    <property type="molecule type" value="Genomic_DNA"/>
</dbReference>
<dbReference type="HOGENOM" id="CLU_2490940_0_0_11"/>
<evidence type="ECO:0000313" key="3">
    <source>
        <dbReference type="Proteomes" id="UP000016519"/>
    </source>
</evidence>
<comment type="caution">
    <text evidence="2">The sequence shown here is derived from an EMBL/GenBank/DDBJ whole genome shotgun (WGS) entry which is preliminary data.</text>
</comment>
<gene>
    <name evidence="2" type="ORF">HMPREF9244_01516</name>
</gene>
<accession>U1R7A9</accession>
<protein>
    <submittedName>
        <fullName evidence="2">Uncharacterized protein</fullName>
    </submittedName>
</protein>
<evidence type="ECO:0000256" key="1">
    <source>
        <dbReference type="SAM" id="Phobius"/>
    </source>
</evidence>
<dbReference type="Proteomes" id="UP000016519">
    <property type="component" value="Unassembled WGS sequence"/>
</dbReference>
<keyword evidence="1" id="KW-0812">Transmembrane</keyword>
<proteinExistence type="predicted"/>
<reference evidence="2 3" key="1">
    <citation type="submission" date="2013-08" db="EMBL/GenBank/DDBJ databases">
        <authorList>
            <person name="Weinstock G."/>
            <person name="Sodergren E."/>
            <person name="Wylie T."/>
            <person name="Fulton L."/>
            <person name="Fulton R."/>
            <person name="Fronick C."/>
            <person name="O'Laughlin M."/>
            <person name="Godfrey J."/>
            <person name="Miner T."/>
            <person name="Herter B."/>
            <person name="Appelbaum E."/>
            <person name="Cordes M."/>
            <person name="Lek S."/>
            <person name="Wollam A."/>
            <person name="Pepin K.H."/>
            <person name="Palsikar V.B."/>
            <person name="Mitreva M."/>
            <person name="Wilson R.K."/>
        </authorList>
    </citation>
    <scope>NUCLEOTIDE SEQUENCE [LARGE SCALE GENOMIC DNA]</scope>
    <source>
        <strain evidence="2 3">F0580</strain>
    </source>
</reference>
<evidence type="ECO:0000313" key="2">
    <source>
        <dbReference type="EMBL" id="ERH29886.1"/>
    </source>
</evidence>
<name>U1R7A9_9BIFI</name>
<feature type="transmembrane region" description="Helical" evidence="1">
    <location>
        <begin position="63"/>
        <end position="80"/>
    </location>
</feature>